<reference evidence="2" key="1">
    <citation type="submission" date="2014-12" db="EMBL/GenBank/DDBJ databases">
        <title>Insight into the proteome of Arion vulgaris.</title>
        <authorList>
            <person name="Aradska J."/>
            <person name="Bulat T."/>
            <person name="Smidak R."/>
            <person name="Sarate P."/>
            <person name="Gangsoo J."/>
            <person name="Sialana F."/>
            <person name="Bilban M."/>
            <person name="Lubec G."/>
        </authorList>
    </citation>
    <scope>NUCLEOTIDE SEQUENCE</scope>
    <source>
        <tissue evidence="2">Skin</tissue>
    </source>
</reference>
<organism evidence="2">
    <name type="scientific">Arion vulgaris</name>
    <dbReference type="NCBI Taxonomy" id="1028688"/>
    <lineage>
        <taxon>Eukaryota</taxon>
        <taxon>Metazoa</taxon>
        <taxon>Spiralia</taxon>
        <taxon>Lophotrochozoa</taxon>
        <taxon>Mollusca</taxon>
        <taxon>Gastropoda</taxon>
        <taxon>Heterobranchia</taxon>
        <taxon>Euthyneura</taxon>
        <taxon>Panpulmonata</taxon>
        <taxon>Eupulmonata</taxon>
        <taxon>Stylommatophora</taxon>
        <taxon>Helicina</taxon>
        <taxon>Arionoidea</taxon>
        <taxon>Arionidae</taxon>
        <taxon>Arion</taxon>
    </lineage>
</organism>
<accession>A0A0B7BU10</accession>
<evidence type="ECO:0000259" key="1">
    <source>
        <dbReference type="PROSITE" id="PS51269"/>
    </source>
</evidence>
<dbReference type="AlphaFoldDB" id="A0A0B7BU10"/>
<dbReference type="PANTHER" id="PTHR15857">
    <property type="entry name" value="COMM DOMAIN CONTAINING PROTEIN 2"/>
    <property type="match status" value="1"/>
</dbReference>
<gene>
    <name evidence="2" type="primary">ORF212078</name>
</gene>
<dbReference type="Pfam" id="PF07258">
    <property type="entry name" value="COMM_domain"/>
    <property type="match status" value="1"/>
</dbReference>
<protein>
    <recommendedName>
        <fullName evidence="1">COMM domain-containing protein</fullName>
    </recommendedName>
</protein>
<dbReference type="EMBL" id="HACG01049573">
    <property type="protein sequence ID" value="CEK96438.1"/>
    <property type="molecule type" value="Transcribed_RNA"/>
</dbReference>
<dbReference type="PROSITE" id="PS51269">
    <property type="entry name" value="COMM"/>
    <property type="match status" value="1"/>
</dbReference>
<sequence>MLLVYEDSHKEHLSFLSDLDPEVLKEFGRISLNFIRKGINPKTFQGAAQKLEVPVETVQHGVEGLMYLLVESSRFLLNDIDFQDSVMTLGFDEQTRSILLGLYLEHRREIRQILDKMSMDLPHYHNLEWRFDIQLASRSLRHQITPTVLFKLQTIDEGKTESKLLQTDPVNLVHMTRVLEEALQEIKSGYCRRIARNIK</sequence>
<dbReference type="InterPro" id="IPR037354">
    <property type="entry name" value="Commd2"/>
</dbReference>
<dbReference type="PANTHER" id="PTHR15857:SF0">
    <property type="entry name" value="COMM DOMAIN-CONTAINING PROTEIN 2"/>
    <property type="match status" value="1"/>
</dbReference>
<name>A0A0B7BU10_9EUPU</name>
<evidence type="ECO:0000313" key="2">
    <source>
        <dbReference type="EMBL" id="CEK96438.1"/>
    </source>
</evidence>
<dbReference type="InterPro" id="IPR017920">
    <property type="entry name" value="COMM"/>
</dbReference>
<feature type="domain" description="COMM" evidence="1">
    <location>
        <begin position="123"/>
        <end position="190"/>
    </location>
</feature>
<dbReference type="CDD" id="cd04750">
    <property type="entry name" value="Commd2"/>
    <property type="match status" value="1"/>
</dbReference>
<proteinExistence type="predicted"/>